<proteinExistence type="predicted"/>
<comment type="caution">
    <text evidence="1">The sequence shown here is derived from an EMBL/GenBank/DDBJ whole genome shotgun (WGS) entry which is preliminary data.</text>
</comment>
<reference evidence="1" key="1">
    <citation type="submission" date="2023-04" db="EMBL/GenBank/DDBJ databases">
        <title>Ambrosiozyma monospora NBRC 10751.</title>
        <authorList>
            <person name="Ichikawa N."/>
            <person name="Sato H."/>
            <person name="Tonouchi N."/>
        </authorList>
    </citation>
    <scope>NUCLEOTIDE SEQUENCE</scope>
    <source>
        <strain evidence="1">NBRC 10751</strain>
    </source>
</reference>
<name>A0ACB5T6R8_AMBMO</name>
<dbReference type="EMBL" id="BSXS01003616">
    <property type="protein sequence ID" value="GME81619.1"/>
    <property type="molecule type" value="Genomic_DNA"/>
</dbReference>
<accession>A0ACB5T6R8</accession>
<evidence type="ECO:0000313" key="2">
    <source>
        <dbReference type="Proteomes" id="UP001165064"/>
    </source>
</evidence>
<sequence length="87" mass="9448">MDVDILDPDLFQSASSNYNANLDASHESYGSELPCYSSVDCLKKNACGYGGYGSGDEKNGIRDFFDCVPDDEEDEDGVLPAYSEKMG</sequence>
<organism evidence="1 2">
    <name type="scientific">Ambrosiozyma monospora</name>
    <name type="common">Yeast</name>
    <name type="synonym">Endomycopsis monosporus</name>
    <dbReference type="NCBI Taxonomy" id="43982"/>
    <lineage>
        <taxon>Eukaryota</taxon>
        <taxon>Fungi</taxon>
        <taxon>Dikarya</taxon>
        <taxon>Ascomycota</taxon>
        <taxon>Saccharomycotina</taxon>
        <taxon>Pichiomycetes</taxon>
        <taxon>Pichiales</taxon>
        <taxon>Pichiaceae</taxon>
        <taxon>Ambrosiozyma</taxon>
    </lineage>
</organism>
<gene>
    <name evidence="1" type="ORF">Amon02_000505700</name>
</gene>
<keyword evidence="2" id="KW-1185">Reference proteome</keyword>
<evidence type="ECO:0000313" key="1">
    <source>
        <dbReference type="EMBL" id="GME81619.1"/>
    </source>
</evidence>
<dbReference type="Proteomes" id="UP001165064">
    <property type="component" value="Unassembled WGS sequence"/>
</dbReference>
<protein>
    <submittedName>
        <fullName evidence="1">Unnamed protein product</fullName>
    </submittedName>
</protein>